<dbReference type="EMBL" id="JAXCGZ010000509">
    <property type="protein sequence ID" value="KAK7085880.1"/>
    <property type="molecule type" value="Genomic_DNA"/>
</dbReference>
<feature type="non-terminal residue" evidence="2">
    <location>
        <position position="86"/>
    </location>
</feature>
<evidence type="ECO:0000313" key="2">
    <source>
        <dbReference type="EMBL" id="KAK7085880.1"/>
    </source>
</evidence>
<dbReference type="Proteomes" id="UP001381693">
    <property type="component" value="Unassembled WGS sequence"/>
</dbReference>
<proteinExistence type="predicted"/>
<protein>
    <submittedName>
        <fullName evidence="2">Uncharacterized protein</fullName>
    </submittedName>
</protein>
<feature type="region of interest" description="Disordered" evidence="1">
    <location>
        <begin position="56"/>
        <end position="86"/>
    </location>
</feature>
<sequence>MGNPSRPGQPRAYSGGVRQDGKPFASRTALGWTVQGTLLPRDTTETSTSLTAIAELPRSTSGNGSLEERAHSKGGSGGSGAVTVGP</sequence>
<evidence type="ECO:0000256" key="1">
    <source>
        <dbReference type="SAM" id="MobiDB-lite"/>
    </source>
</evidence>
<reference evidence="2 3" key="1">
    <citation type="submission" date="2023-11" db="EMBL/GenBank/DDBJ databases">
        <title>Halocaridina rubra genome assembly.</title>
        <authorList>
            <person name="Smith C."/>
        </authorList>
    </citation>
    <scope>NUCLEOTIDE SEQUENCE [LARGE SCALE GENOMIC DNA]</scope>
    <source>
        <strain evidence="2">EP-1</strain>
        <tissue evidence="2">Whole</tissue>
    </source>
</reference>
<feature type="region of interest" description="Disordered" evidence="1">
    <location>
        <begin position="1"/>
        <end position="24"/>
    </location>
</feature>
<evidence type="ECO:0000313" key="3">
    <source>
        <dbReference type="Proteomes" id="UP001381693"/>
    </source>
</evidence>
<gene>
    <name evidence="2" type="ORF">SK128_002719</name>
</gene>
<keyword evidence="3" id="KW-1185">Reference proteome</keyword>
<comment type="caution">
    <text evidence="2">The sequence shown here is derived from an EMBL/GenBank/DDBJ whole genome shotgun (WGS) entry which is preliminary data.</text>
</comment>
<name>A0AAN8XWJ4_HALRR</name>
<accession>A0AAN8XWJ4</accession>
<dbReference type="AlphaFoldDB" id="A0AAN8XWJ4"/>
<organism evidence="2 3">
    <name type="scientific">Halocaridina rubra</name>
    <name type="common">Hawaiian red shrimp</name>
    <dbReference type="NCBI Taxonomy" id="373956"/>
    <lineage>
        <taxon>Eukaryota</taxon>
        <taxon>Metazoa</taxon>
        <taxon>Ecdysozoa</taxon>
        <taxon>Arthropoda</taxon>
        <taxon>Crustacea</taxon>
        <taxon>Multicrustacea</taxon>
        <taxon>Malacostraca</taxon>
        <taxon>Eumalacostraca</taxon>
        <taxon>Eucarida</taxon>
        <taxon>Decapoda</taxon>
        <taxon>Pleocyemata</taxon>
        <taxon>Caridea</taxon>
        <taxon>Atyoidea</taxon>
        <taxon>Atyidae</taxon>
        <taxon>Halocaridina</taxon>
    </lineage>
</organism>